<gene>
    <name evidence="1" type="ORF">P3W85_29970</name>
</gene>
<keyword evidence="2" id="KW-1185">Reference proteome</keyword>
<sequence>MTVESDIVNALAGLVDGRVFPDEAPFGTEAPYVTYHQAGGEPLNFLEGIPDKRNGRFQFVVWATSRPEASRLIRQIEDTLRLDPKLLAHTLGGALGLRQSDLDLFGATQDFSIWFTD</sequence>
<comment type="caution">
    <text evidence="1">The sequence shown here is derived from an EMBL/GenBank/DDBJ whole genome shotgun (WGS) entry which is preliminary data.</text>
</comment>
<dbReference type="Proteomes" id="UP001216674">
    <property type="component" value="Unassembled WGS sequence"/>
</dbReference>
<proteinExistence type="predicted"/>
<evidence type="ECO:0000313" key="1">
    <source>
        <dbReference type="EMBL" id="MDF3837151.1"/>
    </source>
</evidence>
<dbReference type="EMBL" id="JARJLM010000484">
    <property type="protein sequence ID" value="MDF3837151.1"/>
    <property type="molecule type" value="Genomic_DNA"/>
</dbReference>
<reference evidence="1 2" key="1">
    <citation type="submission" date="2023-03" db="EMBL/GenBank/DDBJ databases">
        <title>Draft assemblies of triclosan tolerant bacteria isolated from returned activated sludge.</title>
        <authorList>
            <person name="Van Hamelsveld S."/>
        </authorList>
    </citation>
    <scope>NUCLEOTIDE SEQUENCE [LARGE SCALE GENOMIC DNA]</scope>
    <source>
        <strain evidence="1 2">GW210010_S58</strain>
    </source>
</reference>
<dbReference type="InterPro" id="IPR021508">
    <property type="entry name" value="Gp17-like"/>
</dbReference>
<organism evidence="1 2">
    <name type="scientific">Cupriavidus basilensis</name>
    <dbReference type="NCBI Taxonomy" id="68895"/>
    <lineage>
        <taxon>Bacteria</taxon>
        <taxon>Pseudomonadati</taxon>
        <taxon>Pseudomonadota</taxon>
        <taxon>Betaproteobacteria</taxon>
        <taxon>Burkholderiales</taxon>
        <taxon>Burkholderiaceae</taxon>
        <taxon>Cupriavidus</taxon>
    </lineage>
</organism>
<protein>
    <submittedName>
        <fullName evidence="1">DUF3168 domain-containing protein</fullName>
    </submittedName>
</protein>
<dbReference type="Pfam" id="PF11367">
    <property type="entry name" value="Tail_completion_gp17"/>
    <property type="match status" value="1"/>
</dbReference>
<evidence type="ECO:0000313" key="2">
    <source>
        <dbReference type="Proteomes" id="UP001216674"/>
    </source>
</evidence>
<dbReference type="RefSeq" id="WP_276267441.1">
    <property type="nucleotide sequence ID" value="NZ_JARJLM010000484.1"/>
</dbReference>
<name>A0ABT6AWZ9_9BURK</name>
<accession>A0ABT6AWZ9</accession>